<evidence type="ECO:0000313" key="4">
    <source>
        <dbReference type="Proteomes" id="UP000460718"/>
    </source>
</evidence>
<dbReference type="EMBL" id="QXFW01001095">
    <property type="protein sequence ID" value="KAE8996640.1"/>
    <property type="molecule type" value="Genomic_DNA"/>
</dbReference>
<evidence type="ECO:0000256" key="1">
    <source>
        <dbReference type="SAM" id="Coils"/>
    </source>
</evidence>
<protein>
    <submittedName>
        <fullName evidence="3">Uncharacterized protein</fullName>
    </submittedName>
</protein>
<sequence>MARNKTKNTASNRLGGCDLRVLRDNLDVMTRRPSSANGKRDNPDSSSNGANYASNMRIRAKKRLDQLRKEMDEATEKHVAVERTVRRFSPPRRENGRRERCSVARKLLRQMREDTKSSS</sequence>
<evidence type="ECO:0000256" key="2">
    <source>
        <dbReference type="SAM" id="MobiDB-lite"/>
    </source>
</evidence>
<dbReference type="AlphaFoldDB" id="A0A6A3JND6"/>
<accession>A0A6A3JND6</accession>
<feature type="coiled-coil region" evidence="1">
    <location>
        <begin position="57"/>
        <end position="84"/>
    </location>
</feature>
<feature type="compositionally biased region" description="Basic and acidic residues" evidence="2">
    <location>
        <begin position="84"/>
        <end position="102"/>
    </location>
</feature>
<feature type="region of interest" description="Disordered" evidence="2">
    <location>
        <begin position="28"/>
        <end position="56"/>
    </location>
</feature>
<proteinExistence type="predicted"/>
<evidence type="ECO:0000313" key="3">
    <source>
        <dbReference type="EMBL" id="KAE8996640.1"/>
    </source>
</evidence>
<name>A0A6A3JND6_9STRA</name>
<comment type="caution">
    <text evidence="3">The sequence shown here is derived from an EMBL/GenBank/DDBJ whole genome shotgun (WGS) entry which is preliminary data.</text>
</comment>
<feature type="region of interest" description="Disordered" evidence="2">
    <location>
        <begin position="84"/>
        <end position="104"/>
    </location>
</feature>
<feature type="compositionally biased region" description="Polar residues" evidence="2">
    <location>
        <begin position="44"/>
        <end position="54"/>
    </location>
</feature>
<keyword evidence="1" id="KW-0175">Coiled coil</keyword>
<gene>
    <name evidence="3" type="ORF">PF011_g15821</name>
</gene>
<organism evidence="3 4">
    <name type="scientific">Phytophthora fragariae</name>
    <dbReference type="NCBI Taxonomy" id="53985"/>
    <lineage>
        <taxon>Eukaryota</taxon>
        <taxon>Sar</taxon>
        <taxon>Stramenopiles</taxon>
        <taxon>Oomycota</taxon>
        <taxon>Peronosporomycetes</taxon>
        <taxon>Peronosporales</taxon>
        <taxon>Peronosporaceae</taxon>
        <taxon>Phytophthora</taxon>
    </lineage>
</organism>
<dbReference type="Proteomes" id="UP000460718">
    <property type="component" value="Unassembled WGS sequence"/>
</dbReference>
<reference evidence="3 4" key="1">
    <citation type="submission" date="2018-09" db="EMBL/GenBank/DDBJ databases">
        <title>Genomic investigation of the strawberry pathogen Phytophthora fragariae indicates pathogenicity is determined by transcriptional variation in three key races.</title>
        <authorList>
            <person name="Adams T.M."/>
            <person name="Armitage A.D."/>
            <person name="Sobczyk M.K."/>
            <person name="Bates H.J."/>
            <person name="Dunwell J.M."/>
            <person name="Nellist C.F."/>
            <person name="Harrison R.J."/>
        </authorList>
    </citation>
    <scope>NUCLEOTIDE SEQUENCE [LARGE SCALE GENOMIC DNA]</scope>
    <source>
        <strain evidence="3 4">SCRP245</strain>
    </source>
</reference>